<evidence type="ECO:0000256" key="7">
    <source>
        <dbReference type="ARBA" id="ARBA00023065"/>
    </source>
</evidence>
<keyword evidence="17" id="KW-1185">Reference proteome</keyword>
<evidence type="ECO:0000256" key="9">
    <source>
        <dbReference type="ARBA" id="ARBA00023136"/>
    </source>
</evidence>
<evidence type="ECO:0000256" key="6">
    <source>
        <dbReference type="ARBA" id="ARBA00023004"/>
    </source>
</evidence>
<dbReference type="Proteomes" id="UP001595444">
    <property type="component" value="Unassembled WGS sequence"/>
</dbReference>
<keyword evidence="8 12" id="KW-0798">TonB box</keyword>
<gene>
    <name evidence="16" type="ORF">ACFOKA_13205</name>
</gene>
<feature type="signal peptide" evidence="13">
    <location>
        <begin position="1"/>
        <end position="36"/>
    </location>
</feature>
<keyword evidence="16" id="KW-0675">Receptor</keyword>
<evidence type="ECO:0000259" key="14">
    <source>
        <dbReference type="Pfam" id="PF00593"/>
    </source>
</evidence>
<keyword evidence="13" id="KW-0732">Signal</keyword>
<keyword evidence="10 11" id="KW-0998">Cell outer membrane</keyword>
<dbReference type="PANTHER" id="PTHR32552">
    <property type="entry name" value="FERRICHROME IRON RECEPTOR-RELATED"/>
    <property type="match status" value="1"/>
</dbReference>
<evidence type="ECO:0000256" key="12">
    <source>
        <dbReference type="RuleBase" id="RU003357"/>
    </source>
</evidence>
<keyword evidence="7" id="KW-0406">Ion transport</keyword>
<dbReference type="PANTHER" id="PTHR32552:SF81">
    <property type="entry name" value="TONB-DEPENDENT OUTER MEMBRANE RECEPTOR"/>
    <property type="match status" value="1"/>
</dbReference>
<dbReference type="InterPro" id="IPR000531">
    <property type="entry name" value="Beta-barrel_TonB"/>
</dbReference>
<keyword evidence="6" id="KW-0408">Iron</keyword>
<feature type="domain" description="TonB-dependent receptor plug" evidence="15">
    <location>
        <begin position="73"/>
        <end position="178"/>
    </location>
</feature>
<evidence type="ECO:0000256" key="2">
    <source>
        <dbReference type="ARBA" id="ARBA00022448"/>
    </source>
</evidence>
<keyword evidence="4" id="KW-0410">Iron transport</keyword>
<keyword evidence="3 11" id="KW-1134">Transmembrane beta strand</keyword>
<feature type="domain" description="TonB-dependent receptor-like beta-barrel" evidence="14">
    <location>
        <begin position="315"/>
        <end position="693"/>
    </location>
</feature>
<organism evidence="16 17">
    <name type="scientific">Kordiimonas pumila</name>
    <dbReference type="NCBI Taxonomy" id="2161677"/>
    <lineage>
        <taxon>Bacteria</taxon>
        <taxon>Pseudomonadati</taxon>
        <taxon>Pseudomonadota</taxon>
        <taxon>Alphaproteobacteria</taxon>
        <taxon>Kordiimonadales</taxon>
        <taxon>Kordiimonadaceae</taxon>
        <taxon>Kordiimonas</taxon>
    </lineage>
</organism>
<name>A0ABV7D6X0_9PROT</name>
<feature type="chain" id="PRO_5045533983" evidence="13">
    <location>
        <begin position="37"/>
        <end position="729"/>
    </location>
</feature>
<dbReference type="Gene3D" id="2.40.170.20">
    <property type="entry name" value="TonB-dependent receptor, beta-barrel domain"/>
    <property type="match status" value="1"/>
</dbReference>
<dbReference type="SUPFAM" id="SSF56935">
    <property type="entry name" value="Porins"/>
    <property type="match status" value="1"/>
</dbReference>
<dbReference type="RefSeq" id="WP_194213497.1">
    <property type="nucleotide sequence ID" value="NZ_CP061205.1"/>
</dbReference>
<reference evidence="17" key="1">
    <citation type="journal article" date="2019" name="Int. J. Syst. Evol. Microbiol.">
        <title>The Global Catalogue of Microorganisms (GCM) 10K type strain sequencing project: providing services to taxonomists for standard genome sequencing and annotation.</title>
        <authorList>
            <consortium name="The Broad Institute Genomics Platform"/>
            <consortium name="The Broad Institute Genome Sequencing Center for Infectious Disease"/>
            <person name="Wu L."/>
            <person name="Ma J."/>
        </authorList>
    </citation>
    <scope>NUCLEOTIDE SEQUENCE [LARGE SCALE GENOMIC DNA]</scope>
    <source>
        <strain evidence="17">KCTC 62164</strain>
    </source>
</reference>
<dbReference type="InterPro" id="IPR036942">
    <property type="entry name" value="Beta-barrel_TonB_sf"/>
</dbReference>
<evidence type="ECO:0000256" key="8">
    <source>
        <dbReference type="ARBA" id="ARBA00023077"/>
    </source>
</evidence>
<evidence type="ECO:0000259" key="15">
    <source>
        <dbReference type="Pfam" id="PF07715"/>
    </source>
</evidence>
<accession>A0ABV7D6X0</accession>
<comment type="similarity">
    <text evidence="11 12">Belongs to the TonB-dependent receptor family.</text>
</comment>
<evidence type="ECO:0000256" key="10">
    <source>
        <dbReference type="ARBA" id="ARBA00023237"/>
    </source>
</evidence>
<evidence type="ECO:0000313" key="17">
    <source>
        <dbReference type="Proteomes" id="UP001595444"/>
    </source>
</evidence>
<comment type="caution">
    <text evidence="16">The sequence shown here is derived from an EMBL/GenBank/DDBJ whole genome shotgun (WGS) entry which is preliminary data.</text>
</comment>
<evidence type="ECO:0000313" key="16">
    <source>
        <dbReference type="EMBL" id="MFC3052866.1"/>
    </source>
</evidence>
<keyword evidence="2 11" id="KW-0813">Transport</keyword>
<dbReference type="PROSITE" id="PS52016">
    <property type="entry name" value="TONB_DEPENDENT_REC_3"/>
    <property type="match status" value="1"/>
</dbReference>
<dbReference type="Pfam" id="PF07715">
    <property type="entry name" value="Plug"/>
    <property type="match status" value="1"/>
</dbReference>
<dbReference type="EMBL" id="JBHRSL010000010">
    <property type="protein sequence ID" value="MFC3052866.1"/>
    <property type="molecule type" value="Genomic_DNA"/>
</dbReference>
<proteinExistence type="inferred from homology"/>
<dbReference type="InterPro" id="IPR039426">
    <property type="entry name" value="TonB-dep_rcpt-like"/>
</dbReference>
<evidence type="ECO:0000256" key="4">
    <source>
        <dbReference type="ARBA" id="ARBA00022496"/>
    </source>
</evidence>
<evidence type="ECO:0000256" key="3">
    <source>
        <dbReference type="ARBA" id="ARBA00022452"/>
    </source>
</evidence>
<evidence type="ECO:0000256" key="11">
    <source>
        <dbReference type="PROSITE-ProRule" id="PRU01360"/>
    </source>
</evidence>
<dbReference type="Pfam" id="PF00593">
    <property type="entry name" value="TonB_dep_Rec_b-barrel"/>
    <property type="match status" value="1"/>
</dbReference>
<dbReference type="InterPro" id="IPR012910">
    <property type="entry name" value="Plug_dom"/>
</dbReference>
<sequence length="729" mass="80044">MINKKRTQPVRLSSRAFMLAGCSVVGLLGASSLAYAEQTAADETTVSDAGTASKGTYVIEDIVVTAQKRSESLQKTPAAVTAYSGISLVEKGVTDLRAAQTIIPNARLQQEGATTQAFLRGVGSNLDYSNIEPTIAFNFNGVFIPREGTSAPLFDLERLEALPGPQGTLYGRSALGGTINVAFKRPTPGEWETSGVVEAGNYDMVHVSLAQNIPVSDTLAVRAAADYTYNEGFMETGAYSKDDIAGRLSLLYTPSSDVSLYMWGYGVSKDGRPSNLVNKGTDPETFEYSENEFLRDRAWDDLRPGPLAALAPFGQPVAESQVYDNWVAGAELEIALGDNMSLTYIPSYFYLDSSSSYWLGAVPARISQHYNQVTQELRLAGDTDNLTWLVGLYAYHVVNYGDYFVLPGTAFETRSSDVLRNRIKGAAVFGQATYSVSDTFRLTFGGRYSKDDKKANGVSPLDGADYTFDRDFSRFDFKVGTEYDVSDSVMVYLTYQTGYLPGTYNEVAATATDDNLVKPAKLSAFTGGFKARFMDGQLQINSEAYYYSYTDLLIQAYDQSKAYNPIFNADKVEIYGNQLDIIFKPSASDTLSLNVGYLHARNKDFITPESDDFTGFSPPYAADWTIMGNYAHDFETAGGFIRAQADARYESEWYADYVHNLGVRQQPHVKSNATLTYYPDDSNWTLGLWIKNITNEAVLAATAAAGIPGPGTAYLEEPRTFGIRFTFDY</sequence>
<keyword evidence="5 11" id="KW-0812">Transmembrane</keyword>
<evidence type="ECO:0000256" key="5">
    <source>
        <dbReference type="ARBA" id="ARBA00022692"/>
    </source>
</evidence>
<comment type="subcellular location">
    <subcellularLocation>
        <location evidence="1 11">Cell outer membrane</location>
        <topology evidence="1 11">Multi-pass membrane protein</topology>
    </subcellularLocation>
</comment>
<keyword evidence="9 11" id="KW-0472">Membrane</keyword>
<protein>
    <submittedName>
        <fullName evidence="16">TonB-dependent receptor</fullName>
    </submittedName>
</protein>
<evidence type="ECO:0000256" key="1">
    <source>
        <dbReference type="ARBA" id="ARBA00004571"/>
    </source>
</evidence>
<evidence type="ECO:0000256" key="13">
    <source>
        <dbReference type="SAM" id="SignalP"/>
    </source>
</evidence>